<sequence length="317" mass="36791">MVNQNVVICMSTYNGEQFLPQQLDSLIAQDYPHWQLLVHDDGSGDHTQQILAEYSQRDQRIQVRADTPHLGVVKAFLSLLAEQDADYYFFSDQDDVWAPNKLSQMIAVAKDFEPTLPGLWHCGFVQIDADGVELPEQNWHLYKDASFKGYLLNNNVIGCTTMFNRQARDLVVAKWAQMDVSALFMHDWLIALIASGLGQVLTVDQPLVGYRQHANNVVGAQGQHRWRKLLDRLTLKKKLKIWQICRQDQQFMALYGQQLTPANQELGQFMADLLHRWRPLKQVRFAKQHHLTMHAKARDVQFRLFLWLPLALRQRLF</sequence>
<dbReference type="Pfam" id="PF00535">
    <property type="entry name" value="Glycos_transf_2"/>
    <property type="match status" value="1"/>
</dbReference>
<feature type="domain" description="Glycosyltransferase 2-like" evidence="1">
    <location>
        <begin position="8"/>
        <end position="167"/>
    </location>
</feature>
<gene>
    <name evidence="2" type="ORF">ACFQ5J_01865</name>
</gene>
<dbReference type="RefSeq" id="WP_125749591.1">
    <property type="nucleotide sequence ID" value="NZ_JBHTON010000004.1"/>
</dbReference>
<reference evidence="3" key="1">
    <citation type="journal article" date="2019" name="Int. J. Syst. Evol. Microbiol.">
        <title>The Global Catalogue of Microorganisms (GCM) 10K type strain sequencing project: providing services to taxonomists for standard genome sequencing and annotation.</title>
        <authorList>
            <consortium name="The Broad Institute Genomics Platform"/>
            <consortium name="The Broad Institute Genome Sequencing Center for Infectious Disease"/>
            <person name="Wu L."/>
            <person name="Ma J."/>
        </authorList>
    </citation>
    <scope>NUCLEOTIDE SEQUENCE [LARGE SCALE GENOMIC DNA]</scope>
    <source>
        <strain evidence="3">CCM 8903</strain>
    </source>
</reference>
<dbReference type="PANTHER" id="PTHR43685:SF2">
    <property type="entry name" value="GLYCOSYLTRANSFERASE 2-LIKE DOMAIN-CONTAINING PROTEIN"/>
    <property type="match status" value="1"/>
</dbReference>
<dbReference type="Gene3D" id="3.90.550.10">
    <property type="entry name" value="Spore Coat Polysaccharide Biosynthesis Protein SpsA, Chain A"/>
    <property type="match status" value="1"/>
</dbReference>
<organism evidence="2 3">
    <name type="scientific">Lacticaseibacillus baoqingensis</name>
    <dbReference type="NCBI Taxonomy" id="2486013"/>
    <lineage>
        <taxon>Bacteria</taxon>
        <taxon>Bacillati</taxon>
        <taxon>Bacillota</taxon>
        <taxon>Bacilli</taxon>
        <taxon>Lactobacillales</taxon>
        <taxon>Lactobacillaceae</taxon>
        <taxon>Lacticaseibacillus</taxon>
    </lineage>
</organism>
<dbReference type="InterPro" id="IPR029044">
    <property type="entry name" value="Nucleotide-diphossugar_trans"/>
</dbReference>
<evidence type="ECO:0000313" key="2">
    <source>
        <dbReference type="EMBL" id="MFD1483996.1"/>
    </source>
</evidence>
<name>A0ABW4E686_9LACO</name>
<dbReference type="InterPro" id="IPR001173">
    <property type="entry name" value="Glyco_trans_2-like"/>
</dbReference>
<protein>
    <submittedName>
        <fullName evidence="2">Glycosyltransferase family 2 protein</fullName>
    </submittedName>
</protein>
<comment type="caution">
    <text evidence="2">The sequence shown here is derived from an EMBL/GenBank/DDBJ whole genome shotgun (WGS) entry which is preliminary data.</text>
</comment>
<dbReference type="CDD" id="cd04196">
    <property type="entry name" value="GT_2_like_d"/>
    <property type="match status" value="1"/>
</dbReference>
<accession>A0ABW4E686</accession>
<dbReference type="PANTHER" id="PTHR43685">
    <property type="entry name" value="GLYCOSYLTRANSFERASE"/>
    <property type="match status" value="1"/>
</dbReference>
<dbReference type="EMBL" id="JBHTON010000004">
    <property type="protein sequence ID" value="MFD1483996.1"/>
    <property type="molecule type" value="Genomic_DNA"/>
</dbReference>
<dbReference type="SUPFAM" id="SSF53448">
    <property type="entry name" value="Nucleotide-diphospho-sugar transferases"/>
    <property type="match status" value="1"/>
</dbReference>
<dbReference type="InterPro" id="IPR050834">
    <property type="entry name" value="Glycosyltransf_2"/>
</dbReference>
<keyword evidence="3" id="KW-1185">Reference proteome</keyword>
<evidence type="ECO:0000313" key="3">
    <source>
        <dbReference type="Proteomes" id="UP001597252"/>
    </source>
</evidence>
<evidence type="ECO:0000259" key="1">
    <source>
        <dbReference type="Pfam" id="PF00535"/>
    </source>
</evidence>
<proteinExistence type="predicted"/>
<dbReference type="Proteomes" id="UP001597252">
    <property type="component" value="Unassembled WGS sequence"/>
</dbReference>